<dbReference type="Proteomes" id="UP001188597">
    <property type="component" value="Unassembled WGS sequence"/>
</dbReference>
<keyword evidence="7" id="KW-1185">Reference proteome</keyword>
<proteinExistence type="predicted"/>
<dbReference type="InterPro" id="IPR006906">
    <property type="entry name" value="Timeless_N"/>
</dbReference>
<feature type="domain" description="Timeless N-terminal" evidence="5">
    <location>
        <begin position="2"/>
        <end position="246"/>
    </location>
</feature>
<evidence type="ECO:0000259" key="5">
    <source>
        <dbReference type="Pfam" id="PF04821"/>
    </source>
</evidence>
<dbReference type="GO" id="GO:0043111">
    <property type="term" value="P:replication fork arrest"/>
    <property type="evidence" value="ECO:0007669"/>
    <property type="project" value="TreeGrafter"/>
</dbReference>
<organism evidence="6 7">
    <name type="scientific">Escallonia herrerae</name>
    <dbReference type="NCBI Taxonomy" id="1293975"/>
    <lineage>
        <taxon>Eukaryota</taxon>
        <taxon>Viridiplantae</taxon>
        <taxon>Streptophyta</taxon>
        <taxon>Embryophyta</taxon>
        <taxon>Tracheophyta</taxon>
        <taxon>Spermatophyta</taxon>
        <taxon>Magnoliopsida</taxon>
        <taxon>eudicotyledons</taxon>
        <taxon>Gunneridae</taxon>
        <taxon>Pentapetalae</taxon>
        <taxon>asterids</taxon>
        <taxon>campanulids</taxon>
        <taxon>Escalloniales</taxon>
        <taxon>Escalloniaceae</taxon>
        <taxon>Escallonia</taxon>
    </lineage>
</organism>
<keyword evidence="3" id="KW-0131">Cell cycle</keyword>
<dbReference type="EMBL" id="JAVXUP010001436">
    <property type="protein sequence ID" value="KAK3011688.1"/>
    <property type="molecule type" value="Genomic_DNA"/>
</dbReference>
<comment type="subcellular location">
    <subcellularLocation>
        <location evidence="1">Nucleus</location>
    </subcellularLocation>
</comment>
<feature type="region of interest" description="Disordered" evidence="4">
    <location>
        <begin position="843"/>
        <end position="881"/>
    </location>
</feature>
<dbReference type="Pfam" id="PF04821">
    <property type="entry name" value="TIMELESS"/>
    <property type="match status" value="1"/>
</dbReference>
<evidence type="ECO:0000256" key="2">
    <source>
        <dbReference type="ARBA" id="ARBA00023242"/>
    </source>
</evidence>
<name>A0AA88VQ46_9ASTE</name>
<feature type="region of interest" description="Disordered" evidence="4">
    <location>
        <begin position="950"/>
        <end position="982"/>
    </location>
</feature>
<evidence type="ECO:0000256" key="1">
    <source>
        <dbReference type="ARBA" id="ARBA00004123"/>
    </source>
</evidence>
<sequence>NLKDLLRFLRRDDPQTREVFKQVCKWNTVGKDLIPIIEHCQGDQNLVLVFLTMPVEPMSSDIPQQMEYLWGLKSAITCSDTVTVIVSLLESPLENLEQEAFTEDDWKLVQLVLTLFRNILAVQNISMQQKVGGSALQFLYLRDRFLELLFQENVMDLILVLTQHVGGSSGYFRHDNLLLLETFYYIFMGQDAELIAKACMKGSKVDGDAEATVKSLRSIMEEEEEKKKLIRLRNMACYSPFSGTFTRVTMDGSKALCKGNPCSASRDALLKAHKTHRGPLKRAVWDDGTIPSTKENILGLLHDFINQFLSGAYNVLMQSIREDIEKEHHDIQKNDVVARFVTAFQYHKSVILETNTKDNTSEASPNHLVDSTFFKGSICGPIAASMNESMFLLVITKWRDAFDGLKETKDHKFLSAAGSLMKIMIRMLDLVLKRSPKDSREPQTARILLYKLFYDQTDQGMTHFLLNFIKSFDTHKQAKRKSRKKRANKTLADKKDNVNETVGDHATNLDETVFSSAEQSVDVSMAENKTSANLTSCGKGEEAIGNLLQGDKPEVFALEKEMAGKMKLRWQTTSDDRLATTDEVDFKVATLVSALANSTILQNLCWLLKFYKSNSTSTNHYIICMFRRICDDLELSPMLYQLSLLTTFYEILEEQKSNPCKEYENIVAFLTSLVRRMLRKMKSYPLLFVEILFWKTRKECHYINCESLLNELGSLKKECRKWGDLAKDGEVGSSEGNGWTHRSIADALGDDEADIVISYRIDDQNETHSGDDESETMYRKTDPLVLNDEMEAKIKLLYEKFKDDQNCNQLIAEALDLEGRISPVQIAKKLKKLGVKFPTRKRMLHTGSSNQIRRDATASGRELDDNPSKRPPTHTRKKVRAFSEDQELRIKALYEQFKDQKRCSYMIANALDADGKFTAAQVSRKLRQLGLRVPQQKRFNSNLKFEDEDLNEFSPEDANNSDDETLLSLSKRRKRTQKLGGSVKRTIQETGGRLSADDSDDVLLSSVFGIRNEPPTEMGVAESEDVADHHDEAEATGGSSGQNVGFAFVDKAEHMQHQQLEDELADDFPHFGDDETPVSSEKATVKRRKLRMVNL</sequence>
<keyword evidence="2" id="KW-0539">Nucleus</keyword>
<dbReference type="GO" id="GO:0006281">
    <property type="term" value="P:DNA repair"/>
    <property type="evidence" value="ECO:0007669"/>
    <property type="project" value="TreeGrafter"/>
</dbReference>
<reference evidence="6" key="1">
    <citation type="submission" date="2022-12" db="EMBL/GenBank/DDBJ databases">
        <title>Draft genome assemblies for two species of Escallonia (Escalloniales).</title>
        <authorList>
            <person name="Chanderbali A."/>
            <person name="Dervinis C."/>
            <person name="Anghel I."/>
            <person name="Soltis D."/>
            <person name="Soltis P."/>
            <person name="Zapata F."/>
        </authorList>
    </citation>
    <scope>NUCLEOTIDE SEQUENCE</scope>
    <source>
        <strain evidence="6">UCBG64.0493</strain>
        <tissue evidence="6">Leaf</tissue>
    </source>
</reference>
<evidence type="ECO:0000313" key="6">
    <source>
        <dbReference type="EMBL" id="KAK3011688.1"/>
    </source>
</evidence>
<feature type="compositionally biased region" description="Basic and acidic residues" evidence="4">
    <location>
        <begin position="852"/>
        <end position="868"/>
    </location>
</feature>
<dbReference type="GO" id="GO:0003677">
    <property type="term" value="F:DNA binding"/>
    <property type="evidence" value="ECO:0007669"/>
    <property type="project" value="TreeGrafter"/>
</dbReference>
<dbReference type="InterPro" id="IPR044998">
    <property type="entry name" value="Timeless"/>
</dbReference>
<evidence type="ECO:0000256" key="3">
    <source>
        <dbReference type="ARBA" id="ARBA00023306"/>
    </source>
</evidence>
<dbReference type="GO" id="GO:0031298">
    <property type="term" value="C:replication fork protection complex"/>
    <property type="evidence" value="ECO:0007669"/>
    <property type="project" value="TreeGrafter"/>
</dbReference>
<dbReference type="AlphaFoldDB" id="A0AA88VQ46"/>
<accession>A0AA88VQ46</accession>
<dbReference type="PANTHER" id="PTHR22940">
    <property type="entry name" value="TIMEOUT/TIMELESS-2"/>
    <property type="match status" value="1"/>
</dbReference>
<evidence type="ECO:0000256" key="4">
    <source>
        <dbReference type="SAM" id="MobiDB-lite"/>
    </source>
</evidence>
<protein>
    <recommendedName>
        <fullName evidence="5">Timeless N-terminal domain-containing protein</fullName>
    </recommendedName>
</protein>
<feature type="compositionally biased region" description="Acidic residues" evidence="4">
    <location>
        <begin position="950"/>
        <end position="965"/>
    </location>
</feature>
<gene>
    <name evidence="6" type="ORF">RJ639_010868</name>
</gene>
<evidence type="ECO:0000313" key="7">
    <source>
        <dbReference type="Proteomes" id="UP001188597"/>
    </source>
</evidence>
<dbReference type="GO" id="GO:0000076">
    <property type="term" value="P:DNA replication checkpoint signaling"/>
    <property type="evidence" value="ECO:0007669"/>
    <property type="project" value="TreeGrafter"/>
</dbReference>
<comment type="caution">
    <text evidence="6">The sequence shown here is derived from an EMBL/GenBank/DDBJ whole genome shotgun (WGS) entry which is preliminary data.</text>
</comment>
<feature type="compositionally biased region" description="Basic residues" evidence="4">
    <location>
        <begin position="871"/>
        <end position="880"/>
    </location>
</feature>
<feature type="non-terminal residue" evidence="6">
    <location>
        <position position="1095"/>
    </location>
</feature>
<dbReference type="PANTHER" id="PTHR22940:SF4">
    <property type="entry name" value="PROTEIN TIMELESS HOMOLOG"/>
    <property type="match status" value="1"/>
</dbReference>